<sequence length="178" mass="19233">MMAGILLAACTVSALSAQTEQNAVPATSAAPAAFKQYEVLATFKTIARFDGYKDIPCRHLTSLCPDRCGHASRVAVFTVASYLDYHKGGKYGDEKQQTVYVDVAKPVYGQSPQVAETIAKLKPGDIVRLDWQHLYMHDGGSMYPVRPVNSIAPAKLPEGIVLPPPPLPENPAQVPMPL</sequence>
<gene>
    <name evidence="2" type="ORF">PYTT_1515</name>
</gene>
<evidence type="ECO:0000256" key="1">
    <source>
        <dbReference type="SAM" id="SignalP"/>
    </source>
</evidence>
<proteinExistence type="predicted"/>
<keyword evidence="1" id="KW-0732">Signal</keyword>
<dbReference type="KEGG" id="agl:PYTT_1515"/>
<reference evidence="3" key="1">
    <citation type="submission" date="2016-09" db="EMBL/GenBank/DDBJ databases">
        <authorList>
            <person name="Koehorst J."/>
        </authorList>
    </citation>
    <scope>NUCLEOTIDE SEQUENCE [LARGE SCALE GENOMIC DNA]</scope>
</reference>
<dbReference type="Proteomes" id="UP000176204">
    <property type="component" value="Chromosome I"/>
</dbReference>
<organism evidence="2 3">
    <name type="scientific">Akkermansia glycaniphila</name>
    <dbReference type="NCBI Taxonomy" id="1679444"/>
    <lineage>
        <taxon>Bacteria</taxon>
        <taxon>Pseudomonadati</taxon>
        <taxon>Verrucomicrobiota</taxon>
        <taxon>Verrucomicrobiia</taxon>
        <taxon>Verrucomicrobiales</taxon>
        <taxon>Akkermansiaceae</taxon>
        <taxon>Akkermansia</taxon>
    </lineage>
</organism>
<feature type="signal peptide" evidence="1">
    <location>
        <begin position="1"/>
        <end position="17"/>
    </location>
</feature>
<dbReference type="STRING" id="1679444.PYTT_1515"/>
<dbReference type="RefSeq" id="WP_141675871.1">
    <property type="nucleotide sequence ID" value="NZ_LIGX01000035.1"/>
</dbReference>
<dbReference type="AlphaFoldDB" id="A0A1C7PAC5"/>
<keyword evidence="3" id="KW-1185">Reference proteome</keyword>
<evidence type="ECO:0000313" key="2">
    <source>
        <dbReference type="EMBL" id="SEH89442.1"/>
    </source>
</evidence>
<protein>
    <submittedName>
        <fullName evidence="2">Uncharacterized protein</fullName>
    </submittedName>
</protein>
<evidence type="ECO:0000313" key="3">
    <source>
        <dbReference type="Proteomes" id="UP000176204"/>
    </source>
</evidence>
<name>A0A1C7PAC5_9BACT</name>
<dbReference type="EMBL" id="LT629973">
    <property type="protein sequence ID" value="SEH89442.1"/>
    <property type="molecule type" value="Genomic_DNA"/>
</dbReference>
<feature type="chain" id="PRO_5014266481" evidence="1">
    <location>
        <begin position="18"/>
        <end position="178"/>
    </location>
</feature>
<accession>A0A1C7PAC5</accession>